<evidence type="ECO:0000313" key="1">
    <source>
        <dbReference type="Proteomes" id="UP001732720"/>
    </source>
</evidence>
<proteinExistence type="predicted"/>
<organism evidence="1 2">
    <name type="scientific">Castor canadensis</name>
    <name type="common">American beaver</name>
    <dbReference type="NCBI Taxonomy" id="51338"/>
    <lineage>
        <taxon>Eukaryota</taxon>
        <taxon>Metazoa</taxon>
        <taxon>Chordata</taxon>
        <taxon>Craniata</taxon>
        <taxon>Vertebrata</taxon>
        <taxon>Euteleostomi</taxon>
        <taxon>Mammalia</taxon>
        <taxon>Eutheria</taxon>
        <taxon>Euarchontoglires</taxon>
        <taxon>Glires</taxon>
        <taxon>Rodentia</taxon>
        <taxon>Castorimorpha</taxon>
        <taxon>Castoridae</taxon>
        <taxon>Castor</taxon>
    </lineage>
</organism>
<accession>A0AC58LIY7</accession>
<name>A0AC58LIY7_CASCN</name>
<dbReference type="Proteomes" id="UP001732720">
    <property type="component" value="Chromosome 18"/>
</dbReference>
<protein>
    <submittedName>
        <fullName evidence="2">D-amino-acid oxidase isoform X3</fullName>
    </submittedName>
</protein>
<evidence type="ECO:0000313" key="2">
    <source>
        <dbReference type="RefSeq" id="XP_073917123.1"/>
    </source>
</evidence>
<sequence length="319" mass="36494">MGSKADLMRVVVIGAGVIGLSTALCIHERYHSVLQQLDMKVYADRFTPFTTTDVAAGFWQPYLCNPSNQREVEWNQQTFDYLLSHINSPNAEKMGLALISGYNLFREVVPDPFWKDMVLAFRKLTPRELDMFPDYSYGWFNTSLILEGKSYLQWLAERLTERGVKFFQRKVESLEEVEAPWMKHFIVTHDPRSGIYNSPYVIPGLRTTTLGGIFQLGNWSEVNSFQDHNTIWKGCCRLEPTLKNARIVGEFTGIRPVRPQIRLEREQLRAGSSNTQVIHNYGHGGYGITIHWGCAMEAAKLFGKVLEEKKLSKIPPSLL</sequence>
<gene>
    <name evidence="2" type="primary">Dao</name>
</gene>
<dbReference type="RefSeq" id="XP_073917123.1">
    <property type="nucleotide sequence ID" value="XM_074061022.1"/>
</dbReference>
<reference evidence="2" key="1">
    <citation type="submission" date="2025-08" db="UniProtKB">
        <authorList>
            <consortium name="RefSeq"/>
        </authorList>
    </citation>
    <scope>IDENTIFICATION</scope>
</reference>
<keyword evidence="1" id="KW-1185">Reference proteome</keyword>